<dbReference type="Proteomes" id="UP000299102">
    <property type="component" value="Unassembled WGS sequence"/>
</dbReference>
<protein>
    <submittedName>
        <fullName evidence="2">Uncharacterized protein</fullName>
    </submittedName>
</protein>
<sequence>MGGGGEWATGTLVPVAHSPPPPHNLLPSAHPLSNSPLLSPSDMLLRSIFLPKKSAVHWHDGELKPSTSASARRHLVRRATRLPIEHKVPVCSICRDSNTDERRLDYGVSRVFLSPDRFCISLANTFSQHRLNLSRAISIAIRNQVRSQQTGRWRSISIIFVTSLHTCMQECRKDFIHKQKKTHCKVYHVSVTTGLMQSESIDRYHSLSFERIHRDESPRMSKKLRLSVQRLVIFSARIGPVRRF</sequence>
<comment type="caution">
    <text evidence="2">The sequence shown here is derived from an EMBL/GenBank/DDBJ whole genome shotgun (WGS) entry which is preliminary data.</text>
</comment>
<keyword evidence="3" id="KW-1185">Reference proteome</keyword>
<dbReference type="EMBL" id="BGZK01001459">
    <property type="protein sequence ID" value="GBP80374.1"/>
    <property type="molecule type" value="Genomic_DNA"/>
</dbReference>
<organism evidence="2 3">
    <name type="scientific">Eumeta variegata</name>
    <name type="common">Bagworm moth</name>
    <name type="synonym">Eumeta japonica</name>
    <dbReference type="NCBI Taxonomy" id="151549"/>
    <lineage>
        <taxon>Eukaryota</taxon>
        <taxon>Metazoa</taxon>
        <taxon>Ecdysozoa</taxon>
        <taxon>Arthropoda</taxon>
        <taxon>Hexapoda</taxon>
        <taxon>Insecta</taxon>
        <taxon>Pterygota</taxon>
        <taxon>Neoptera</taxon>
        <taxon>Endopterygota</taxon>
        <taxon>Lepidoptera</taxon>
        <taxon>Glossata</taxon>
        <taxon>Ditrysia</taxon>
        <taxon>Tineoidea</taxon>
        <taxon>Psychidae</taxon>
        <taxon>Oiketicinae</taxon>
        <taxon>Eumeta</taxon>
    </lineage>
</organism>
<dbReference type="AlphaFoldDB" id="A0A4C1YZZ6"/>
<evidence type="ECO:0000256" key="1">
    <source>
        <dbReference type="SAM" id="MobiDB-lite"/>
    </source>
</evidence>
<evidence type="ECO:0000313" key="2">
    <source>
        <dbReference type="EMBL" id="GBP80374.1"/>
    </source>
</evidence>
<reference evidence="2 3" key="1">
    <citation type="journal article" date="2019" name="Commun. Biol.">
        <title>The bagworm genome reveals a unique fibroin gene that provides high tensile strength.</title>
        <authorList>
            <person name="Kono N."/>
            <person name="Nakamura H."/>
            <person name="Ohtoshi R."/>
            <person name="Tomita M."/>
            <person name="Numata K."/>
            <person name="Arakawa K."/>
        </authorList>
    </citation>
    <scope>NUCLEOTIDE SEQUENCE [LARGE SCALE GENOMIC DNA]</scope>
</reference>
<name>A0A4C1YZZ6_EUMVA</name>
<gene>
    <name evidence="2" type="ORF">EVAR_62277_1</name>
</gene>
<feature type="region of interest" description="Disordered" evidence="1">
    <location>
        <begin position="1"/>
        <end position="28"/>
    </location>
</feature>
<evidence type="ECO:0000313" key="3">
    <source>
        <dbReference type="Proteomes" id="UP000299102"/>
    </source>
</evidence>
<accession>A0A4C1YZZ6</accession>
<proteinExistence type="predicted"/>